<protein>
    <submittedName>
        <fullName evidence="1">Uncharacterized protein</fullName>
    </submittedName>
</protein>
<name>A0A146M746_LYGHE</name>
<proteinExistence type="predicted"/>
<feature type="non-terminal residue" evidence="1">
    <location>
        <position position="151"/>
    </location>
</feature>
<gene>
    <name evidence="1" type="ORF">g.96860</name>
</gene>
<dbReference type="AlphaFoldDB" id="A0A146M746"/>
<organism evidence="1">
    <name type="scientific">Lygus hesperus</name>
    <name type="common">Western plant bug</name>
    <dbReference type="NCBI Taxonomy" id="30085"/>
    <lineage>
        <taxon>Eukaryota</taxon>
        <taxon>Metazoa</taxon>
        <taxon>Ecdysozoa</taxon>
        <taxon>Arthropoda</taxon>
        <taxon>Hexapoda</taxon>
        <taxon>Insecta</taxon>
        <taxon>Pterygota</taxon>
        <taxon>Neoptera</taxon>
        <taxon>Paraneoptera</taxon>
        <taxon>Hemiptera</taxon>
        <taxon>Heteroptera</taxon>
        <taxon>Panheteroptera</taxon>
        <taxon>Cimicomorpha</taxon>
        <taxon>Miridae</taxon>
        <taxon>Mirini</taxon>
        <taxon>Lygus</taxon>
    </lineage>
</organism>
<sequence>MMDDSMVSTMDQMYDIYRIQDYTNLDPSSATNTADGASEYSDSGRNDDITTALTPSQLYDNCVEFIATLQNGIPNDRHAREYSSMVNEMIALLIKKGIMVKDGCAPSSFSISASVSDTDTPVSLAITKATATATVAAAATAATTTAAAAAA</sequence>
<evidence type="ECO:0000313" key="1">
    <source>
        <dbReference type="EMBL" id="JAQ15574.1"/>
    </source>
</evidence>
<reference evidence="1" key="1">
    <citation type="journal article" date="2016" name="Gigascience">
        <title>De novo construction of an expanded transcriptome assembly for the western tarnished plant bug, Lygus hesperus.</title>
        <authorList>
            <person name="Tassone E.E."/>
            <person name="Geib S.M."/>
            <person name="Hall B."/>
            <person name="Fabrick J.A."/>
            <person name="Brent C.S."/>
            <person name="Hull J.J."/>
        </authorList>
    </citation>
    <scope>NUCLEOTIDE SEQUENCE</scope>
</reference>
<dbReference type="EMBL" id="GDHC01003055">
    <property type="protein sequence ID" value="JAQ15574.1"/>
    <property type="molecule type" value="Transcribed_RNA"/>
</dbReference>
<accession>A0A146M746</accession>